<feature type="transmembrane region" description="Helical" evidence="1">
    <location>
        <begin position="40"/>
        <end position="59"/>
    </location>
</feature>
<feature type="transmembrane region" description="Helical" evidence="1">
    <location>
        <begin position="6"/>
        <end position="28"/>
    </location>
</feature>
<dbReference type="EMBL" id="JBHTJN010000004">
    <property type="protein sequence ID" value="MFD0965519.1"/>
    <property type="molecule type" value="Genomic_DNA"/>
</dbReference>
<sequence>MSFYFAFRLVEAIGFTLVYGAIAYFFLFEKKLKITLKSSLLLGILIMVVKYLSVLWWPLL</sequence>
<keyword evidence="1" id="KW-0812">Transmembrane</keyword>
<evidence type="ECO:0000256" key="1">
    <source>
        <dbReference type="SAM" id="Phobius"/>
    </source>
</evidence>
<proteinExistence type="predicted"/>
<organism evidence="2 3">
    <name type="scientific">Seminibacterium arietis</name>
    <dbReference type="NCBI Taxonomy" id="1173502"/>
    <lineage>
        <taxon>Bacteria</taxon>
        <taxon>Pseudomonadati</taxon>
        <taxon>Pseudomonadota</taxon>
        <taxon>Gammaproteobacteria</taxon>
        <taxon>Pasteurellales</taxon>
        <taxon>Pasteurellaceae</taxon>
        <taxon>Seminibacterium</taxon>
    </lineage>
</organism>
<dbReference type="RefSeq" id="WP_380818343.1">
    <property type="nucleotide sequence ID" value="NZ_JBHTJN010000004.1"/>
</dbReference>
<keyword evidence="3" id="KW-1185">Reference proteome</keyword>
<evidence type="ECO:0000313" key="2">
    <source>
        <dbReference type="EMBL" id="MFD0965519.1"/>
    </source>
</evidence>
<evidence type="ECO:0000313" key="3">
    <source>
        <dbReference type="Proteomes" id="UP001596996"/>
    </source>
</evidence>
<gene>
    <name evidence="2" type="ORF">ACFQ02_01380</name>
</gene>
<protein>
    <submittedName>
        <fullName evidence="2">Uncharacterized protein</fullName>
    </submittedName>
</protein>
<comment type="caution">
    <text evidence="2">The sequence shown here is derived from an EMBL/GenBank/DDBJ whole genome shotgun (WGS) entry which is preliminary data.</text>
</comment>
<dbReference type="Proteomes" id="UP001596996">
    <property type="component" value="Unassembled WGS sequence"/>
</dbReference>
<name>A0ABW3I6P1_9PAST</name>
<reference evidence="3" key="1">
    <citation type="journal article" date="2019" name="Int. J. Syst. Evol. Microbiol.">
        <title>The Global Catalogue of Microorganisms (GCM) 10K type strain sequencing project: providing services to taxonomists for standard genome sequencing and annotation.</title>
        <authorList>
            <consortium name="The Broad Institute Genomics Platform"/>
            <consortium name="The Broad Institute Genome Sequencing Center for Infectious Disease"/>
            <person name="Wu L."/>
            <person name="Ma J."/>
        </authorList>
    </citation>
    <scope>NUCLEOTIDE SEQUENCE [LARGE SCALE GENOMIC DNA]</scope>
    <source>
        <strain evidence="3">CCUG 61707</strain>
    </source>
</reference>
<accession>A0ABW3I6P1</accession>
<keyword evidence="1" id="KW-0472">Membrane</keyword>
<keyword evidence="1" id="KW-1133">Transmembrane helix</keyword>